<comment type="caution">
    <text evidence="10">The sequence shown here is derived from an EMBL/GenBank/DDBJ whole genome shotgun (WGS) entry which is preliminary data.</text>
</comment>
<reference evidence="10" key="1">
    <citation type="submission" date="2022-10" db="EMBL/GenBank/DDBJ databases">
        <authorList>
            <person name="Yu W.X."/>
        </authorList>
    </citation>
    <scope>NUCLEOTIDE SEQUENCE</scope>
    <source>
        <strain evidence="10">D04</strain>
    </source>
</reference>
<evidence type="ECO:0000256" key="6">
    <source>
        <dbReference type="ARBA" id="ARBA00022840"/>
    </source>
</evidence>
<dbReference type="GO" id="GO:0005524">
    <property type="term" value="F:ATP binding"/>
    <property type="evidence" value="ECO:0007669"/>
    <property type="project" value="UniProtKB-KW"/>
</dbReference>
<dbReference type="EMBL" id="JAPDPI010000018">
    <property type="protein sequence ID" value="MCW3805965.1"/>
    <property type="molecule type" value="Genomic_DNA"/>
</dbReference>
<evidence type="ECO:0000313" key="11">
    <source>
        <dbReference type="Proteomes" id="UP001207408"/>
    </source>
</evidence>
<dbReference type="GO" id="GO:0004674">
    <property type="term" value="F:protein serine/threonine kinase activity"/>
    <property type="evidence" value="ECO:0007669"/>
    <property type="project" value="UniProtKB-KW"/>
</dbReference>
<accession>A0AAE3ME72</accession>
<keyword evidence="11" id="KW-1185">Reference proteome</keyword>
<organism evidence="10 11">
    <name type="scientific">Plebeiibacterium marinum</name>
    <dbReference type="NCBI Taxonomy" id="2992111"/>
    <lineage>
        <taxon>Bacteria</taxon>
        <taxon>Pseudomonadati</taxon>
        <taxon>Bacteroidota</taxon>
        <taxon>Bacteroidia</taxon>
        <taxon>Marinilabiliales</taxon>
        <taxon>Marinilabiliaceae</taxon>
        <taxon>Plebeiibacterium</taxon>
    </lineage>
</organism>
<dbReference type="PANTHER" id="PTHR24361:SF433">
    <property type="entry name" value="PROTEIN KINASE DOMAIN-CONTAINING PROTEIN"/>
    <property type="match status" value="1"/>
</dbReference>
<keyword evidence="2" id="KW-0723">Serine/threonine-protein kinase</keyword>
<dbReference type="AlphaFoldDB" id="A0AAE3ME72"/>
<dbReference type="PROSITE" id="PS00108">
    <property type="entry name" value="PROTEIN_KINASE_ST"/>
    <property type="match status" value="1"/>
</dbReference>
<dbReference type="SMART" id="SM00220">
    <property type="entry name" value="S_TKc"/>
    <property type="match status" value="1"/>
</dbReference>
<dbReference type="Proteomes" id="UP001207408">
    <property type="component" value="Unassembled WGS sequence"/>
</dbReference>
<dbReference type="PANTHER" id="PTHR24361">
    <property type="entry name" value="MITOGEN-ACTIVATED KINASE KINASE KINASE"/>
    <property type="match status" value="1"/>
</dbReference>
<sequence length="314" mass="36933">MDLQIGDYKIEKILAKNKFGKTYKATHPNTQKKVVIKELYHVPKDELLQILKTINNLNSPSFLKSTYLKLNNKHYIIRDYAEGTDLKTAIKGSFKYAQIPKRFIIQLFINLLKELQVLHSNNILHTDIKPSNIFIKHHPKENPSKWNPENIVLLDYERAITFPAHAGEQYKSFSLIYSPPEQVLKKRDLFSQSTDTFATAISLLEALTKQKPLYDCNAEILINLQLTYPIPKPRNIDTELFNIISPAIYKERFPRPPRLLHTDEIIKILTTGVEIRERHSKDLIKNLEKWLDDHPQREPHWINKLFYRIFIEKQ</sequence>
<feature type="domain" description="Protein kinase" evidence="9">
    <location>
        <begin position="8"/>
        <end position="311"/>
    </location>
</feature>
<keyword evidence="4" id="KW-0547">Nucleotide-binding</keyword>
<keyword evidence="3" id="KW-0808">Transferase</keyword>
<evidence type="ECO:0000256" key="5">
    <source>
        <dbReference type="ARBA" id="ARBA00022777"/>
    </source>
</evidence>
<dbReference type="EC" id="2.7.11.1" evidence="1"/>
<gene>
    <name evidence="10" type="ORF">OM074_10030</name>
</gene>
<dbReference type="Gene3D" id="1.10.510.10">
    <property type="entry name" value="Transferase(Phosphotransferase) domain 1"/>
    <property type="match status" value="1"/>
</dbReference>
<proteinExistence type="predicted"/>
<comment type="catalytic activity">
    <reaction evidence="7">
        <text>L-threonyl-[protein] + ATP = O-phospho-L-threonyl-[protein] + ADP + H(+)</text>
        <dbReference type="Rhea" id="RHEA:46608"/>
        <dbReference type="Rhea" id="RHEA-COMP:11060"/>
        <dbReference type="Rhea" id="RHEA-COMP:11605"/>
        <dbReference type="ChEBI" id="CHEBI:15378"/>
        <dbReference type="ChEBI" id="CHEBI:30013"/>
        <dbReference type="ChEBI" id="CHEBI:30616"/>
        <dbReference type="ChEBI" id="CHEBI:61977"/>
        <dbReference type="ChEBI" id="CHEBI:456216"/>
        <dbReference type="EC" id="2.7.11.1"/>
    </reaction>
</comment>
<dbReference type="Pfam" id="PF00069">
    <property type="entry name" value="Pkinase"/>
    <property type="match status" value="1"/>
</dbReference>
<keyword evidence="6" id="KW-0067">ATP-binding</keyword>
<evidence type="ECO:0000256" key="2">
    <source>
        <dbReference type="ARBA" id="ARBA00022527"/>
    </source>
</evidence>
<keyword evidence="5 10" id="KW-0418">Kinase</keyword>
<evidence type="ECO:0000313" key="10">
    <source>
        <dbReference type="EMBL" id="MCW3805965.1"/>
    </source>
</evidence>
<evidence type="ECO:0000259" key="9">
    <source>
        <dbReference type="PROSITE" id="PS50011"/>
    </source>
</evidence>
<evidence type="ECO:0000256" key="1">
    <source>
        <dbReference type="ARBA" id="ARBA00012513"/>
    </source>
</evidence>
<dbReference type="SUPFAM" id="SSF56112">
    <property type="entry name" value="Protein kinase-like (PK-like)"/>
    <property type="match status" value="1"/>
</dbReference>
<comment type="catalytic activity">
    <reaction evidence="8">
        <text>L-seryl-[protein] + ATP = O-phospho-L-seryl-[protein] + ADP + H(+)</text>
        <dbReference type="Rhea" id="RHEA:17989"/>
        <dbReference type="Rhea" id="RHEA-COMP:9863"/>
        <dbReference type="Rhea" id="RHEA-COMP:11604"/>
        <dbReference type="ChEBI" id="CHEBI:15378"/>
        <dbReference type="ChEBI" id="CHEBI:29999"/>
        <dbReference type="ChEBI" id="CHEBI:30616"/>
        <dbReference type="ChEBI" id="CHEBI:83421"/>
        <dbReference type="ChEBI" id="CHEBI:456216"/>
        <dbReference type="EC" id="2.7.11.1"/>
    </reaction>
</comment>
<protein>
    <recommendedName>
        <fullName evidence="1">non-specific serine/threonine protein kinase</fullName>
        <ecNumber evidence="1">2.7.11.1</ecNumber>
    </recommendedName>
</protein>
<name>A0AAE3ME72_9BACT</name>
<dbReference type="InterPro" id="IPR000719">
    <property type="entry name" value="Prot_kinase_dom"/>
</dbReference>
<dbReference type="PROSITE" id="PS50011">
    <property type="entry name" value="PROTEIN_KINASE_DOM"/>
    <property type="match status" value="1"/>
</dbReference>
<dbReference type="RefSeq" id="WP_301199337.1">
    <property type="nucleotide sequence ID" value="NZ_JAPDPI010000018.1"/>
</dbReference>
<evidence type="ECO:0000256" key="4">
    <source>
        <dbReference type="ARBA" id="ARBA00022741"/>
    </source>
</evidence>
<evidence type="ECO:0000256" key="3">
    <source>
        <dbReference type="ARBA" id="ARBA00022679"/>
    </source>
</evidence>
<dbReference type="InterPro" id="IPR053235">
    <property type="entry name" value="Ser_Thr_kinase"/>
</dbReference>
<dbReference type="InterPro" id="IPR008271">
    <property type="entry name" value="Ser/Thr_kinase_AS"/>
</dbReference>
<dbReference type="InterPro" id="IPR011009">
    <property type="entry name" value="Kinase-like_dom_sf"/>
</dbReference>
<dbReference type="GO" id="GO:0005737">
    <property type="term" value="C:cytoplasm"/>
    <property type="evidence" value="ECO:0007669"/>
    <property type="project" value="TreeGrafter"/>
</dbReference>
<evidence type="ECO:0000256" key="8">
    <source>
        <dbReference type="ARBA" id="ARBA00048679"/>
    </source>
</evidence>
<evidence type="ECO:0000256" key="7">
    <source>
        <dbReference type="ARBA" id="ARBA00047899"/>
    </source>
</evidence>